<name>A0A815KWP7_9BILA</name>
<accession>A0A815KWP7</accession>
<dbReference type="EMBL" id="CAJNOW010003833">
    <property type="protein sequence ID" value="CAF1396519.1"/>
    <property type="molecule type" value="Genomic_DNA"/>
</dbReference>
<evidence type="ECO:0000313" key="3">
    <source>
        <dbReference type="Proteomes" id="UP000663834"/>
    </source>
</evidence>
<feature type="compositionally biased region" description="Basic and acidic residues" evidence="1">
    <location>
        <begin position="1"/>
        <end position="14"/>
    </location>
</feature>
<reference evidence="2" key="1">
    <citation type="submission" date="2021-02" db="EMBL/GenBank/DDBJ databases">
        <authorList>
            <person name="Nowell W R."/>
        </authorList>
    </citation>
    <scope>NUCLEOTIDE SEQUENCE</scope>
</reference>
<dbReference type="Proteomes" id="UP000663834">
    <property type="component" value="Unassembled WGS sequence"/>
</dbReference>
<gene>
    <name evidence="2" type="ORF">KQP761_LOCUS9487</name>
</gene>
<evidence type="ECO:0000256" key="1">
    <source>
        <dbReference type="SAM" id="MobiDB-lite"/>
    </source>
</evidence>
<proteinExistence type="predicted"/>
<protein>
    <submittedName>
        <fullName evidence="2">Uncharacterized protein</fullName>
    </submittedName>
</protein>
<feature type="non-terminal residue" evidence="2">
    <location>
        <position position="22"/>
    </location>
</feature>
<feature type="region of interest" description="Disordered" evidence="1">
    <location>
        <begin position="1"/>
        <end position="22"/>
    </location>
</feature>
<organism evidence="2 3">
    <name type="scientific">Rotaria magnacalcarata</name>
    <dbReference type="NCBI Taxonomy" id="392030"/>
    <lineage>
        <taxon>Eukaryota</taxon>
        <taxon>Metazoa</taxon>
        <taxon>Spiralia</taxon>
        <taxon>Gnathifera</taxon>
        <taxon>Rotifera</taxon>
        <taxon>Eurotatoria</taxon>
        <taxon>Bdelloidea</taxon>
        <taxon>Philodinida</taxon>
        <taxon>Philodinidae</taxon>
        <taxon>Rotaria</taxon>
    </lineage>
</organism>
<sequence length="22" mass="2568">MEREQKEEEGESSKRAIYIGTP</sequence>
<dbReference type="AlphaFoldDB" id="A0A815KWP7"/>
<comment type="caution">
    <text evidence="2">The sequence shown here is derived from an EMBL/GenBank/DDBJ whole genome shotgun (WGS) entry which is preliminary data.</text>
</comment>
<evidence type="ECO:0000313" key="2">
    <source>
        <dbReference type="EMBL" id="CAF1396519.1"/>
    </source>
</evidence>